<feature type="region of interest" description="Disordered" evidence="1">
    <location>
        <begin position="132"/>
        <end position="152"/>
    </location>
</feature>
<sequence length="152" mass="17340">MVNFTLGSLDQQFWEDNNQFCAVFLAKLLAEQDVAQVIGSWWRRVCEFQRVAILNCRPAHDKPAALEASETTARITNNPEEARLKHFWKIRLAEEVIINSRQIIQEAQETIAAERLAERAIIKEIIRDNQVENSGNAVPRPNSEPDTNPNST</sequence>
<organism evidence="2 3">
    <name type="scientific">Puccinia striiformis</name>
    <dbReference type="NCBI Taxonomy" id="27350"/>
    <lineage>
        <taxon>Eukaryota</taxon>
        <taxon>Fungi</taxon>
        <taxon>Dikarya</taxon>
        <taxon>Basidiomycota</taxon>
        <taxon>Pucciniomycotina</taxon>
        <taxon>Pucciniomycetes</taxon>
        <taxon>Pucciniales</taxon>
        <taxon>Pucciniaceae</taxon>
        <taxon>Puccinia</taxon>
    </lineage>
</organism>
<name>A0A2S4WJB5_9BASI</name>
<evidence type="ECO:0000313" key="2">
    <source>
        <dbReference type="EMBL" id="POW21828.1"/>
    </source>
</evidence>
<protein>
    <submittedName>
        <fullName evidence="2">Uncharacterized protein</fullName>
    </submittedName>
</protein>
<dbReference type="Proteomes" id="UP000238274">
    <property type="component" value="Unassembled WGS sequence"/>
</dbReference>
<comment type="caution">
    <text evidence="2">The sequence shown here is derived from an EMBL/GenBank/DDBJ whole genome shotgun (WGS) entry which is preliminary data.</text>
</comment>
<reference evidence="3" key="2">
    <citation type="journal article" date="2018" name="BMC Genomics">
        <title>Genomic insights into host adaptation between the wheat stripe rust pathogen (Puccinia striiformis f. sp. tritici) and the barley stripe rust pathogen (Puccinia striiformis f. sp. hordei).</title>
        <authorList>
            <person name="Xia C."/>
            <person name="Wang M."/>
            <person name="Yin C."/>
            <person name="Cornejo O.E."/>
            <person name="Hulbert S.H."/>
            <person name="Chen X."/>
        </authorList>
    </citation>
    <scope>NUCLEOTIDE SEQUENCE [LARGE SCALE GENOMIC DNA]</scope>
    <source>
        <strain evidence="3">93TX-2</strain>
    </source>
</reference>
<proteinExistence type="predicted"/>
<accession>A0A2S4WJB5</accession>
<keyword evidence="3" id="KW-1185">Reference proteome</keyword>
<reference evidence="3" key="3">
    <citation type="journal article" date="2018" name="Mol. Plant Microbe Interact.">
        <title>Genome sequence resources for the wheat stripe rust pathogen (Puccinia striiformis f. sp. tritici) and the barley stripe rust pathogen (Puccinia striiformis f. sp. hordei).</title>
        <authorList>
            <person name="Xia C."/>
            <person name="Wang M."/>
            <person name="Yin C."/>
            <person name="Cornejo O.E."/>
            <person name="Hulbert S.H."/>
            <person name="Chen X."/>
        </authorList>
    </citation>
    <scope>NUCLEOTIDE SEQUENCE [LARGE SCALE GENOMIC DNA]</scope>
    <source>
        <strain evidence="3">93TX-2</strain>
    </source>
</reference>
<evidence type="ECO:0000256" key="1">
    <source>
        <dbReference type="SAM" id="MobiDB-lite"/>
    </source>
</evidence>
<gene>
    <name evidence="2" type="ORF">PSHT_01988</name>
</gene>
<dbReference type="EMBL" id="PKSM01000016">
    <property type="protein sequence ID" value="POW21828.1"/>
    <property type="molecule type" value="Genomic_DNA"/>
</dbReference>
<dbReference type="AlphaFoldDB" id="A0A2S4WJB5"/>
<dbReference type="VEuPathDB" id="FungiDB:PSTT_14207"/>
<dbReference type="VEuPathDB" id="FungiDB:PSHT_01988"/>
<evidence type="ECO:0000313" key="3">
    <source>
        <dbReference type="Proteomes" id="UP000238274"/>
    </source>
</evidence>
<reference evidence="2 3" key="1">
    <citation type="submission" date="2017-12" db="EMBL/GenBank/DDBJ databases">
        <title>Gene loss provides genomic basis for host adaptation in cereal stripe rust fungi.</title>
        <authorList>
            <person name="Xia C."/>
        </authorList>
    </citation>
    <scope>NUCLEOTIDE SEQUENCE [LARGE SCALE GENOMIC DNA]</scope>
    <source>
        <strain evidence="2 3">93TX-2</strain>
    </source>
</reference>